<dbReference type="Proteomes" id="UP000689195">
    <property type="component" value="Unassembled WGS sequence"/>
</dbReference>
<dbReference type="EMBL" id="CAJJDO010000012">
    <property type="protein sequence ID" value="CAD8143368.1"/>
    <property type="molecule type" value="Genomic_DNA"/>
</dbReference>
<protein>
    <submittedName>
        <fullName evidence="1">Uncharacterized protein</fullName>
    </submittedName>
</protein>
<gene>
    <name evidence="1" type="ORF">PPENT_87.1.T0120194</name>
</gene>
<name>A0A8S1SU89_9CILI</name>
<evidence type="ECO:0000313" key="1">
    <source>
        <dbReference type="EMBL" id="CAD8143368.1"/>
    </source>
</evidence>
<proteinExistence type="predicted"/>
<dbReference type="AlphaFoldDB" id="A0A8S1SU89"/>
<evidence type="ECO:0000313" key="2">
    <source>
        <dbReference type="Proteomes" id="UP000689195"/>
    </source>
</evidence>
<comment type="caution">
    <text evidence="1">The sequence shown here is derived from an EMBL/GenBank/DDBJ whole genome shotgun (WGS) entry which is preliminary data.</text>
</comment>
<keyword evidence="2" id="KW-1185">Reference proteome</keyword>
<sequence length="375" mass="45137">MEYIKIVETIIPFLINKIMITIEDKIFANLESQSSASYTINMAFNMMHQQCFDPYFQNYIEQEDFDPKSSKKERFRAYDIKDIAAVSFRLISKIELYPQDQFVKPIQLWEDYEPQLVRQKTIEYIEEYPNERRIMEQKYIDKSNKEQILRQRSKEKRLMKEQFNRLIMQIGSKEYTYDYNCDPIARSNNQIRKDVIITLPFEVPKTDNNTVISKPKFVEQIRQKRRQADNDDTIVEFIEQQKQDIKLQPGVSLSFQTTEYQNTIQKQISQESKQTFKILNQNKQSKGFRDIIKLNDINLLTYLQQYNNLDYNQDKLISNRNKTQQVTQTYQSLIDQQTIKRDVLRLPKLRQHSINVRTKIKSRQQQTYSIVTYRD</sequence>
<reference evidence="1" key="1">
    <citation type="submission" date="2021-01" db="EMBL/GenBank/DDBJ databases">
        <authorList>
            <consortium name="Genoscope - CEA"/>
            <person name="William W."/>
        </authorList>
    </citation>
    <scope>NUCLEOTIDE SEQUENCE</scope>
</reference>
<organism evidence="1 2">
    <name type="scientific">Paramecium pentaurelia</name>
    <dbReference type="NCBI Taxonomy" id="43138"/>
    <lineage>
        <taxon>Eukaryota</taxon>
        <taxon>Sar</taxon>
        <taxon>Alveolata</taxon>
        <taxon>Ciliophora</taxon>
        <taxon>Intramacronucleata</taxon>
        <taxon>Oligohymenophorea</taxon>
        <taxon>Peniculida</taxon>
        <taxon>Parameciidae</taxon>
        <taxon>Paramecium</taxon>
    </lineage>
</organism>
<accession>A0A8S1SU89</accession>